<dbReference type="EMBL" id="LJGP01000025">
    <property type="protein sequence ID" value="KWU03467.1"/>
    <property type="molecule type" value="Genomic_DNA"/>
</dbReference>
<organism evidence="6 9">
    <name type="scientific">Lactobacillus crispatus</name>
    <dbReference type="NCBI Taxonomy" id="47770"/>
    <lineage>
        <taxon>Bacteria</taxon>
        <taxon>Bacillati</taxon>
        <taxon>Bacillota</taxon>
        <taxon>Bacilli</taxon>
        <taxon>Lactobacillales</taxon>
        <taxon>Lactobacillaceae</taxon>
        <taxon>Lactobacillus</taxon>
    </lineage>
</organism>
<reference evidence="8 10" key="2">
    <citation type="submission" date="2016-10" db="EMBL/GenBank/DDBJ databases">
        <title>WGS of isloates from the oral cavity of healthy individuals.</title>
        <authorList>
            <person name="Sharma S."/>
            <person name="Pal V.K."/>
            <person name="Patil P.B."/>
            <person name="Korpole S."/>
            <person name="Grover V."/>
        </authorList>
    </citation>
    <scope>NUCLEOTIDE SEQUENCE [LARGE SCALE GENOMIC DNA]</scope>
    <source>
        <strain evidence="8 10">DISK12</strain>
    </source>
</reference>
<comment type="caution">
    <text evidence="6">The sequence shown here is derived from an EMBL/GenBank/DDBJ whole genome shotgun (WGS) entry which is preliminary data.</text>
</comment>
<dbReference type="GO" id="GO:0005829">
    <property type="term" value="C:cytosol"/>
    <property type="evidence" value="ECO:0007669"/>
    <property type="project" value="TreeGrafter"/>
</dbReference>
<gene>
    <name evidence="6" type="ORF">AEL95_07025</name>
    <name evidence="8" type="ORF">BHU41_00530</name>
    <name evidence="7" type="ORF">RON39_09585</name>
</gene>
<dbReference type="EMBL" id="MKXG01000103">
    <property type="protein sequence ID" value="PJZ16865.1"/>
    <property type="molecule type" value="Genomic_DNA"/>
</dbReference>
<dbReference type="Gene3D" id="1.10.10.10">
    <property type="entry name" value="Winged helix-like DNA-binding domain superfamily/Winged helix DNA-binding domain"/>
    <property type="match status" value="1"/>
</dbReference>
<evidence type="ECO:0000259" key="5">
    <source>
        <dbReference type="PROSITE" id="PS50931"/>
    </source>
</evidence>
<evidence type="ECO:0000313" key="9">
    <source>
        <dbReference type="Proteomes" id="UP000067598"/>
    </source>
</evidence>
<dbReference type="SUPFAM" id="SSF53850">
    <property type="entry name" value="Periplasmic binding protein-like II"/>
    <property type="match status" value="1"/>
</dbReference>
<dbReference type="PANTHER" id="PTHR30419">
    <property type="entry name" value="HTH-TYPE TRANSCRIPTIONAL REGULATOR YBHD"/>
    <property type="match status" value="1"/>
</dbReference>
<dbReference type="RefSeq" id="WP_060462209.1">
    <property type="nucleotide sequence ID" value="NZ_AP025162.1"/>
</dbReference>
<reference evidence="7" key="3">
    <citation type="submission" date="2023-08" db="EMBL/GenBank/DDBJ databases">
        <title>Lactobacillus from the Female Urinary Tract.</title>
        <authorList>
            <person name="Stegman N."/>
            <person name="Jackson B."/>
            <person name="Steiling M."/>
            <person name="Sedano C."/>
            <person name="Wolfe A."/>
            <person name="Putonti C."/>
        </authorList>
    </citation>
    <scope>NUCLEOTIDE SEQUENCE</scope>
    <source>
        <strain evidence="7">UMB5661</strain>
    </source>
</reference>
<dbReference type="Proteomes" id="UP000231914">
    <property type="component" value="Unassembled WGS sequence"/>
</dbReference>
<dbReference type="GO" id="GO:0003677">
    <property type="term" value="F:DNA binding"/>
    <property type="evidence" value="ECO:0007669"/>
    <property type="project" value="UniProtKB-KW"/>
</dbReference>
<dbReference type="InterPro" id="IPR050950">
    <property type="entry name" value="HTH-type_LysR_regulators"/>
</dbReference>
<dbReference type="Proteomes" id="UP001253287">
    <property type="component" value="Unassembled WGS sequence"/>
</dbReference>
<dbReference type="SUPFAM" id="SSF46785">
    <property type="entry name" value="Winged helix' DNA-binding domain"/>
    <property type="match status" value="1"/>
</dbReference>
<evidence type="ECO:0000313" key="10">
    <source>
        <dbReference type="Proteomes" id="UP000231914"/>
    </source>
</evidence>
<dbReference type="PROSITE" id="PS50931">
    <property type="entry name" value="HTH_LYSR"/>
    <property type="match status" value="1"/>
</dbReference>
<reference evidence="6 9" key="1">
    <citation type="journal article" date="2016" name="Microbiology (Mosc.)">
        <title>Comparison of Lactobacillus crispatus isolates from Lactobacillus-dominated vaginal microbiomes with isolates from microbiomes containing bacterial vaginosis-associated bacteria.</title>
        <authorList>
            <person name="Abdelmaksoud A.A."/>
            <person name="Koparde V.N."/>
            <person name="Sheth N.U."/>
            <person name="Serrano M.G."/>
            <person name="Glascock A.L."/>
            <person name="Fettweis J.M."/>
            <person name="Strauss Iii J.F."/>
            <person name="Buck G.A."/>
            <person name="Jefferson K.K."/>
        </authorList>
    </citation>
    <scope>NUCLEOTIDE SEQUENCE [LARGE SCALE GENOMIC DNA]</scope>
    <source>
        <strain evidence="6 9">VMC3</strain>
    </source>
</reference>
<dbReference type="Gene3D" id="3.40.190.290">
    <property type="match status" value="1"/>
</dbReference>
<dbReference type="Proteomes" id="UP000067598">
    <property type="component" value="Unassembled WGS sequence"/>
</dbReference>
<dbReference type="Pfam" id="PF00126">
    <property type="entry name" value="HTH_1"/>
    <property type="match status" value="1"/>
</dbReference>
<evidence type="ECO:0000313" key="6">
    <source>
        <dbReference type="EMBL" id="KWU03467.1"/>
    </source>
</evidence>
<protein>
    <submittedName>
        <fullName evidence="7">LysR family transcriptional regulator</fullName>
    </submittedName>
</protein>
<dbReference type="CDD" id="cd05466">
    <property type="entry name" value="PBP2_LTTR_substrate"/>
    <property type="match status" value="1"/>
</dbReference>
<name>A0A109DDJ9_9LACO</name>
<dbReference type="InterPro" id="IPR005119">
    <property type="entry name" value="LysR_subst-bd"/>
</dbReference>
<evidence type="ECO:0000313" key="8">
    <source>
        <dbReference type="EMBL" id="PJZ16865.1"/>
    </source>
</evidence>
<dbReference type="PATRIC" id="fig|47770.28.peg.841"/>
<evidence type="ECO:0000256" key="2">
    <source>
        <dbReference type="ARBA" id="ARBA00023015"/>
    </source>
</evidence>
<evidence type="ECO:0000256" key="4">
    <source>
        <dbReference type="ARBA" id="ARBA00023163"/>
    </source>
</evidence>
<keyword evidence="4" id="KW-0804">Transcription</keyword>
<comment type="similarity">
    <text evidence="1">Belongs to the LysR transcriptional regulatory family.</text>
</comment>
<dbReference type="InterPro" id="IPR036390">
    <property type="entry name" value="WH_DNA-bd_sf"/>
</dbReference>
<sequence>MRKDYTYIQRIAEYGGLTKAADELFVSVPALSRFVKNKEKELGVKLFQRNGKTFQLTYAGQKYLETEEQIQTLWRNFDNSVQNHTQGLKTTLKIGFPLSLGKILISKIIPRFEKKYPRISLYAYEDKVVVLNRLLLQGKLDLIFTMKEFENKDTSNIDIFPIVSGQICLIAPERTSTVVETNYRPSFSYPWLKPKTINKLPLIGLRQHSFFREHIKKYLLTTIAQEPNIQVTLSTIEHVLLAVDSNIGWTPMVDFLVYLSGLKHLKLYSFGSQPYQMNLVIACNKGITDSSANLEFINLCRNKIRKEVHKNGIKSN</sequence>
<keyword evidence="3" id="KW-0238">DNA-binding</keyword>
<dbReference type="GO" id="GO:0003700">
    <property type="term" value="F:DNA-binding transcription factor activity"/>
    <property type="evidence" value="ECO:0007669"/>
    <property type="project" value="InterPro"/>
</dbReference>
<proteinExistence type="inferred from homology"/>
<evidence type="ECO:0000313" key="7">
    <source>
        <dbReference type="EMBL" id="MDT9610355.1"/>
    </source>
</evidence>
<dbReference type="AlphaFoldDB" id="A0A109DDJ9"/>
<evidence type="ECO:0000256" key="1">
    <source>
        <dbReference type="ARBA" id="ARBA00009437"/>
    </source>
</evidence>
<feature type="domain" description="HTH lysR-type" evidence="5">
    <location>
        <begin position="11"/>
        <end position="57"/>
    </location>
</feature>
<dbReference type="EMBL" id="JAVTXN010000064">
    <property type="protein sequence ID" value="MDT9610355.1"/>
    <property type="molecule type" value="Genomic_DNA"/>
</dbReference>
<evidence type="ECO:0000256" key="3">
    <source>
        <dbReference type="ARBA" id="ARBA00023125"/>
    </source>
</evidence>
<dbReference type="Pfam" id="PF03466">
    <property type="entry name" value="LysR_substrate"/>
    <property type="match status" value="1"/>
</dbReference>
<dbReference type="InterPro" id="IPR036388">
    <property type="entry name" value="WH-like_DNA-bd_sf"/>
</dbReference>
<accession>A0A109DDJ9</accession>
<keyword evidence="2" id="KW-0805">Transcription regulation</keyword>
<dbReference type="InterPro" id="IPR000847">
    <property type="entry name" value="LysR_HTH_N"/>
</dbReference>